<dbReference type="Proteomes" id="UP000176608">
    <property type="component" value="Unassembled WGS sequence"/>
</dbReference>
<dbReference type="InterPro" id="IPR008991">
    <property type="entry name" value="Translation_prot_SH3-like_sf"/>
</dbReference>
<dbReference type="InterPro" id="IPR022666">
    <property type="entry name" value="Ribosomal_uL2_RNA-bd_dom"/>
</dbReference>
<feature type="domain" description="Large ribosomal subunit protein uL2 RNA-binding" evidence="7">
    <location>
        <begin position="43"/>
        <end position="118"/>
    </location>
</feature>
<feature type="domain" description="Large ribosomal subunit protein uL2 C-terminal" evidence="6">
    <location>
        <begin position="124"/>
        <end position="254"/>
    </location>
</feature>
<dbReference type="InterPro" id="IPR002171">
    <property type="entry name" value="Ribosomal_uL2"/>
</dbReference>
<dbReference type="GO" id="GO:0015934">
    <property type="term" value="C:large ribosomal subunit"/>
    <property type="evidence" value="ECO:0007669"/>
    <property type="project" value="InterPro"/>
</dbReference>
<dbReference type="Gene3D" id="2.40.50.140">
    <property type="entry name" value="Nucleic acid-binding proteins"/>
    <property type="match status" value="1"/>
</dbReference>
<dbReference type="GO" id="GO:0016740">
    <property type="term" value="F:transferase activity"/>
    <property type="evidence" value="ECO:0007669"/>
    <property type="project" value="InterPro"/>
</dbReference>
<comment type="caution">
    <text evidence="8">The sequence shown here is derived from an EMBL/GenBank/DDBJ whole genome shotgun (WGS) entry which is preliminary data.</text>
</comment>
<dbReference type="FunFam" id="2.30.30.30:FF:000001">
    <property type="entry name" value="50S ribosomal protein L2"/>
    <property type="match status" value="1"/>
</dbReference>
<comment type="similarity">
    <text evidence="1">Belongs to the universal ribosomal protein uL2 family.</text>
</comment>
<evidence type="ECO:0000256" key="1">
    <source>
        <dbReference type="ARBA" id="ARBA00005636"/>
    </source>
</evidence>
<dbReference type="InterPro" id="IPR022669">
    <property type="entry name" value="Ribosomal_uL2_C"/>
</dbReference>
<dbReference type="Gene3D" id="2.30.30.30">
    <property type="match status" value="1"/>
</dbReference>
<keyword evidence="3" id="KW-0687">Ribonucleoprotein</keyword>
<dbReference type="STRING" id="1802617.A2886_01290"/>
<evidence type="ECO:0000256" key="4">
    <source>
        <dbReference type="ARBA" id="ARBA00035459"/>
    </source>
</evidence>
<dbReference type="AlphaFoldDB" id="A0A1F4UQS6"/>
<dbReference type="EMBL" id="MEVA01000016">
    <property type="protein sequence ID" value="OGC47266.1"/>
    <property type="molecule type" value="Genomic_DNA"/>
</dbReference>
<evidence type="ECO:0000259" key="7">
    <source>
        <dbReference type="SMART" id="SM01383"/>
    </source>
</evidence>
<dbReference type="Pfam" id="PF03947">
    <property type="entry name" value="Ribosomal_L2_C"/>
    <property type="match status" value="1"/>
</dbReference>
<dbReference type="InterPro" id="IPR014722">
    <property type="entry name" value="Rib_uL2_dom2"/>
</dbReference>
<evidence type="ECO:0000259" key="6">
    <source>
        <dbReference type="SMART" id="SM01382"/>
    </source>
</evidence>
<evidence type="ECO:0000256" key="3">
    <source>
        <dbReference type="ARBA" id="ARBA00023274"/>
    </source>
</evidence>
<dbReference type="PANTHER" id="PTHR13691:SF5">
    <property type="entry name" value="LARGE RIBOSOMAL SUBUNIT PROTEIN UL2M"/>
    <property type="match status" value="1"/>
</dbReference>
<evidence type="ECO:0000313" key="8">
    <source>
        <dbReference type="EMBL" id="OGC47266.1"/>
    </source>
</evidence>
<dbReference type="PIRSF" id="PIRSF002158">
    <property type="entry name" value="Ribosomal_L2"/>
    <property type="match status" value="1"/>
</dbReference>
<dbReference type="NCBIfam" id="TIGR01171">
    <property type="entry name" value="rplB_bact"/>
    <property type="match status" value="1"/>
</dbReference>
<dbReference type="InterPro" id="IPR005880">
    <property type="entry name" value="Ribosomal_uL2_bac/org-type"/>
</dbReference>
<accession>A0A1F4UQS6</accession>
<dbReference type="GO" id="GO:0003735">
    <property type="term" value="F:structural constituent of ribosome"/>
    <property type="evidence" value="ECO:0007669"/>
    <property type="project" value="InterPro"/>
</dbReference>
<protein>
    <recommendedName>
        <fullName evidence="4">50S ribosomal protein L2</fullName>
    </recommendedName>
</protein>
<dbReference type="SMART" id="SM01383">
    <property type="entry name" value="Ribosomal_L2"/>
    <property type="match status" value="1"/>
</dbReference>
<keyword evidence="2 8" id="KW-0689">Ribosomal protein</keyword>
<feature type="region of interest" description="Disordered" evidence="5">
    <location>
        <begin position="38"/>
        <end position="58"/>
    </location>
</feature>
<evidence type="ECO:0000256" key="5">
    <source>
        <dbReference type="SAM" id="MobiDB-lite"/>
    </source>
</evidence>
<dbReference type="InterPro" id="IPR012340">
    <property type="entry name" value="NA-bd_OB-fold"/>
</dbReference>
<name>A0A1F4UQS6_UNCKA</name>
<dbReference type="GO" id="GO:0003723">
    <property type="term" value="F:RNA binding"/>
    <property type="evidence" value="ECO:0007669"/>
    <property type="project" value="InterPro"/>
</dbReference>
<dbReference type="Pfam" id="PF00181">
    <property type="entry name" value="Ribosomal_L2_N"/>
    <property type="match status" value="1"/>
</dbReference>
<evidence type="ECO:0000313" key="9">
    <source>
        <dbReference type="Proteomes" id="UP000176608"/>
    </source>
</evidence>
<proteinExistence type="inferred from homology"/>
<dbReference type="Gene3D" id="4.10.950.10">
    <property type="entry name" value="Ribosomal protein L2, domain 3"/>
    <property type="match status" value="1"/>
</dbReference>
<evidence type="ECO:0000256" key="2">
    <source>
        <dbReference type="ARBA" id="ARBA00022980"/>
    </source>
</evidence>
<gene>
    <name evidence="8" type="ORF">A2886_01290</name>
</gene>
<dbReference type="InterPro" id="IPR014726">
    <property type="entry name" value="Ribosomal_uL2_dom3"/>
</dbReference>
<organism evidence="8 9">
    <name type="scientific">candidate division WWE3 bacterium RIFCSPHIGHO2_01_FULL_42_13</name>
    <dbReference type="NCBI Taxonomy" id="1802617"/>
    <lineage>
        <taxon>Bacteria</taxon>
        <taxon>Katanobacteria</taxon>
    </lineage>
</organism>
<reference evidence="8 9" key="1">
    <citation type="journal article" date="2016" name="Nat. Commun.">
        <title>Thousands of microbial genomes shed light on interconnected biogeochemical processes in an aquifer system.</title>
        <authorList>
            <person name="Anantharaman K."/>
            <person name="Brown C.T."/>
            <person name="Hug L.A."/>
            <person name="Sharon I."/>
            <person name="Castelle C.J."/>
            <person name="Probst A.J."/>
            <person name="Thomas B.C."/>
            <person name="Singh A."/>
            <person name="Wilkins M.J."/>
            <person name="Karaoz U."/>
            <person name="Brodie E.L."/>
            <person name="Williams K.H."/>
            <person name="Hubbard S.S."/>
            <person name="Banfield J.F."/>
        </authorList>
    </citation>
    <scope>NUCLEOTIDE SEQUENCE [LARGE SCALE GENOMIC DNA]</scope>
</reference>
<dbReference type="SUPFAM" id="SSF50104">
    <property type="entry name" value="Translation proteins SH3-like domain"/>
    <property type="match status" value="1"/>
</dbReference>
<sequence length="277" mass="30414">MLKRYRPTSAGIRFRKTLVRENTTGNKSTPLKSLTFPLNGAAGRSNGRISSRHRQRGHKMHYRLVDFKRDKRDIPAKVASIEHDPNRGASIALLHYADGEKRYILAPQGLSVGAQVVSGEKSELKPGNALPMSKIPLGMEIHNVELSPGRGGQMARGAGNSAVIMAKEGIYVNLKLPSGEVKRVLDVCYATIGALGNLDLRNARAGKAGRKRHMGGRPHIRGVAHANPSDHPHGGSYKDNGIGMSSPKSPWGWKTRGKKTRSRNRTNKYLVKDRRIK</sequence>
<dbReference type="GO" id="GO:0002181">
    <property type="term" value="P:cytoplasmic translation"/>
    <property type="evidence" value="ECO:0007669"/>
    <property type="project" value="TreeGrafter"/>
</dbReference>
<dbReference type="SMART" id="SM01382">
    <property type="entry name" value="Ribosomal_L2_C"/>
    <property type="match status" value="1"/>
</dbReference>
<feature type="compositionally biased region" description="Basic residues" evidence="5">
    <location>
        <begin position="255"/>
        <end position="266"/>
    </location>
</feature>
<feature type="region of interest" description="Disordered" evidence="5">
    <location>
        <begin position="223"/>
        <end position="277"/>
    </location>
</feature>
<dbReference type="PANTHER" id="PTHR13691">
    <property type="entry name" value="RIBOSOMAL PROTEIN L2"/>
    <property type="match status" value="1"/>
</dbReference>
<dbReference type="SUPFAM" id="SSF50249">
    <property type="entry name" value="Nucleic acid-binding proteins"/>
    <property type="match status" value="1"/>
</dbReference>